<dbReference type="RefSeq" id="WP_189475439.1">
    <property type="nucleotide sequence ID" value="NZ_BMYM01000001.1"/>
</dbReference>
<gene>
    <name evidence="2" type="ORF">GCM10007053_08580</name>
</gene>
<dbReference type="Pfam" id="PF01553">
    <property type="entry name" value="Acyltransferase"/>
    <property type="match status" value="1"/>
</dbReference>
<feature type="domain" description="Phospholipid/glycerol acyltransferase" evidence="1">
    <location>
        <begin position="62"/>
        <end position="178"/>
    </location>
</feature>
<dbReference type="GO" id="GO:0016746">
    <property type="term" value="F:acyltransferase activity"/>
    <property type="evidence" value="ECO:0007669"/>
    <property type="project" value="InterPro"/>
</dbReference>
<dbReference type="CDD" id="cd07987">
    <property type="entry name" value="LPLAT_MGAT-like"/>
    <property type="match status" value="1"/>
</dbReference>
<proteinExistence type="predicted"/>
<dbReference type="Proteomes" id="UP000644693">
    <property type="component" value="Unassembled WGS sequence"/>
</dbReference>
<dbReference type="EMBL" id="BMYM01000001">
    <property type="protein sequence ID" value="GHD28813.1"/>
    <property type="molecule type" value="Genomic_DNA"/>
</dbReference>
<evidence type="ECO:0000313" key="3">
    <source>
        <dbReference type="Proteomes" id="UP000644693"/>
    </source>
</evidence>
<reference evidence="2" key="1">
    <citation type="journal article" date="2014" name="Int. J. Syst. Evol. Microbiol.">
        <title>Complete genome sequence of Corynebacterium casei LMG S-19264T (=DSM 44701T), isolated from a smear-ripened cheese.</title>
        <authorList>
            <consortium name="US DOE Joint Genome Institute (JGI-PGF)"/>
            <person name="Walter F."/>
            <person name="Albersmeier A."/>
            <person name="Kalinowski J."/>
            <person name="Ruckert C."/>
        </authorList>
    </citation>
    <scope>NUCLEOTIDE SEQUENCE</scope>
    <source>
        <strain evidence="2">KCTC 23430</strain>
    </source>
</reference>
<dbReference type="AlphaFoldDB" id="A0A918XFP8"/>
<protein>
    <submittedName>
        <fullName evidence="2">Membrane protein</fullName>
    </submittedName>
</protein>
<comment type="caution">
    <text evidence="2">The sequence shown here is derived from an EMBL/GenBank/DDBJ whole genome shotgun (WGS) entry which is preliminary data.</text>
</comment>
<reference evidence="2" key="2">
    <citation type="submission" date="2020-09" db="EMBL/GenBank/DDBJ databases">
        <authorList>
            <person name="Sun Q."/>
            <person name="Kim S."/>
        </authorList>
    </citation>
    <scope>NUCLEOTIDE SEQUENCE</scope>
    <source>
        <strain evidence="2">KCTC 23430</strain>
    </source>
</reference>
<dbReference type="PANTHER" id="PTHR22753">
    <property type="entry name" value="TRANSMEMBRANE PROTEIN 68"/>
    <property type="match status" value="1"/>
</dbReference>
<evidence type="ECO:0000259" key="1">
    <source>
        <dbReference type="SMART" id="SM00563"/>
    </source>
</evidence>
<sequence>MANFSDQHNQPLASDEALQAHIEQALAASPMVGRELDVLYAVIKRAFKPQVFGVEKIPDRPCLFVGNHSLFALDAFVMGPLMLKEYGRFLRPMGDKFLFTQPGLAKLLLSRGGTMGHPEVCSALMAAGEDVLVFPGGAHEAVKPASKRYELQWQERFGFIKLAASHGYTIVPFGMVGPDEFYTHLIEGSDVPNSAIAPLLRKAGLLGDDTRPDMIPPLPLGVMGTLLPKPQPCYLSFAEPVSLASYKRRKPGKAQLKQIRDEVALRIEDELAELLLIREQSRQKDGLLRRLLTV</sequence>
<organism evidence="2 3">
    <name type="scientific">Parahalioglobus pacificus</name>
    <dbReference type="NCBI Taxonomy" id="930806"/>
    <lineage>
        <taxon>Bacteria</taxon>
        <taxon>Pseudomonadati</taxon>
        <taxon>Pseudomonadota</taxon>
        <taxon>Gammaproteobacteria</taxon>
        <taxon>Cellvibrionales</taxon>
        <taxon>Halieaceae</taxon>
        <taxon>Parahalioglobus</taxon>
    </lineage>
</organism>
<keyword evidence="3" id="KW-1185">Reference proteome</keyword>
<accession>A0A918XFP8</accession>
<name>A0A918XFP8_9GAMM</name>
<dbReference type="GO" id="GO:0016020">
    <property type="term" value="C:membrane"/>
    <property type="evidence" value="ECO:0007669"/>
    <property type="project" value="TreeGrafter"/>
</dbReference>
<dbReference type="SMART" id="SM00563">
    <property type="entry name" value="PlsC"/>
    <property type="match status" value="1"/>
</dbReference>
<dbReference type="InterPro" id="IPR002123">
    <property type="entry name" value="Plipid/glycerol_acylTrfase"/>
</dbReference>
<evidence type="ECO:0000313" key="2">
    <source>
        <dbReference type="EMBL" id="GHD28813.1"/>
    </source>
</evidence>
<dbReference type="PANTHER" id="PTHR22753:SF14">
    <property type="entry name" value="MONOACYLGLYCEROL_DIACYLGLYCEROL O-ACYLTRANSFERASE"/>
    <property type="match status" value="1"/>
</dbReference>
<dbReference type="SUPFAM" id="SSF69593">
    <property type="entry name" value="Glycerol-3-phosphate (1)-acyltransferase"/>
    <property type="match status" value="1"/>
</dbReference>